<name>A0A6A4VGP7_AMPAM</name>
<organism evidence="1 2">
    <name type="scientific">Amphibalanus amphitrite</name>
    <name type="common">Striped barnacle</name>
    <name type="synonym">Balanus amphitrite</name>
    <dbReference type="NCBI Taxonomy" id="1232801"/>
    <lineage>
        <taxon>Eukaryota</taxon>
        <taxon>Metazoa</taxon>
        <taxon>Ecdysozoa</taxon>
        <taxon>Arthropoda</taxon>
        <taxon>Crustacea</taxon>
        <taxon>Multicrustacea</taxon>
        <taxon>Cirripedia</taxon>
        <taxon>Thoracica</taxon>
        <taxon>Thoracicalcarea</taxon>
        <taxon>Balanomorpha</taxon>
        <taxon>Balanoidea</taxon>
        <taxon>Balanidae</taxon>
        <taxon>Amphibalaninae</taxon>
        <taxon>Amphibalanus</taxon>
    </lineage>
</organism>
<comment type="caution">
    <text evidence="1">The sequence shown here is derived from an EMBL/GenBank/DDBJ whole genome shotgun (WGS) entry which is preliminary data.</text>
</comment>
<proteinExistence type="predicted"/>
<dbReference type="EMBL" id="VIIS01001931">
    <property type="protein sequence ID" value="KAF0290734.1"/>
    <property type="molecule type" value="Genomic_DNA"/>
</dbReference>
<gene>
    <name evidence="1" type="ORF">FJT64_001179</name>
</gene>
<dbReference type="Proteomes" id="UP000440578">
    <property type="component" value="Unassembled WGS sequence"/>
</dbReference>
<dbReference type="SUPFAM" id="SSF56436">
    <property type="entry name" value="C-type lectin-like"/>
    <property type="match status" value="1"/>
</dbReference>
<evidence type="ECO:0000313" key="1">
    <source>
        <dbReference type="EMBL" id="KAF0290734.1"/>
    </source>
</evidence>
<dbReference type="AlphaFoldDB" id="A0A6A4VGP7"/>
<evidence type="ECO:0000313" key="2">
    <source>
        <dbReference type="Proteomes" id="UP000440578"/>
    </source>
</evidence>
<protein>
    <submittedName>
        <fullName evidence="1">Uncharacterized protein</fullName>
    </submittedName>
</protein>
<sequence>MLPTLIISAIVASILVNGHPEGNSDRLTDNSPGKAIIFAILVPILLKAKPRSISIGVVILGGSLGSSVLVKGESATAYVTRSVVHAERPLVAPVATSSAVTCAMLCRRWEGCLKWSRRAEGPAAALCYLWPIHSADNPLTAAAETVYQYIVPPGYVLSPFDRRVAYGSHRRGARGGYGIISMCHEHDPESVPAFPTTDEQLRGLISLPFEDYWTGISDIEKEGVFMDLFNERNITVNPEWYQDVANNHFANIYSGRNDCVVIKEKLGLACRSCTLIRYPVCEYWP</sequence>
<dbReference type="InterPro" id="IPR016187">
    <property type="entry name" value="CTDL_fold"/>
</dbReference>
<accession>A0A6A4VGP7</accession>
<reference evidence="1 2" key="1">
    <citation type="submission" date="2019-07" db="EMBL/GenBank/DDBJ databases">
        <title>Draft genome assembly of a fouling barnacle, Amphibalanus amphitrite (Darwin, 1854): The first reference genome for Thecostraca.</title>
        <authorList>
            <person name="Kim W."/>
        </authorList>
    </citation>
    <scope>NUCLEOTIDE SEQUENCE [LARGE SCALE GENOMIC DNA]</scope>
    <source>
        <strain evidence="1">SNU_AA5</strain>
        <tissue evidence="1">Soma without cirri and trophi</tissue>
    </source>
</reference>
<keyword evidence="2" id="KW-1185">Reference proteome</keyword>